<reference evidence="2" key="1">
    <citation type="submission" date="2017-01" db="EMBL/GenBank/DDBJ databases">
        <title>Genome Analysis of Deinococcus marmoris KOPRI26562.</title>
        <authorList>
            <person name="Kim J.H."/>
            <person name="Oh H.-M."/>
        </authorList>
    </citation>
    <scope>NUCLEOTIDE SEQUENCE [LARGE SCALE GENOMIC DNA]</scope>
    <source>
        <strain evidence="2">PAMC 26633</strain>
    </source>
</reference>
<proteinExistence type="predicted"/>
<evidence type="ECO:0000313" key="2">
    <source>
        <dbReference type="Proteomes" id="UP000214720"/>
    </source>
</evidence>
<gene>
    <name evidence="1" type="ORF">BSU04_35785</name>
</gene>
<organism evidence="1 2">
    <name type="scientific">Caballeronia sordidicola</name>
    <name type="common">Burkholderia sordidicola</name>
    <dbReference type="NCBI Taxonomy" id="196367"/>
    <lineage>
        <taxon>Bacteria</taxon>
        <taxon>Pseudomonadati</taxon>
        <taxon>Pseudomonadota</taxon>
        <taxon>Betaproteobacteria</taxon>
        <taxon>Burkholderiales</taxon>
        <taxon>Burkholderiaceae</taxon>
        <taxon>Caballeronia</taxon>
    </lineage>
</organism>
<dbReference type="EMBL" id="MTHB01000246">
    <property type="protein sequence ID" value="OXC73555.1"/>
    <property type="molecule type" value="Genomic_DNA"/>
</dbReference>
<evidence type="ECO:0000313" key="1">
    <source>
        <dbReference type="EMBL" id="OXC73555.1"/>
    </source>
</evidence>
<accession>A0A226WQU2</accession>
<dbReference type="AlphaFoldDB" id="A0A226WQU2"/>
<name>A0A226WQU2_CABSO</name>
<sequence length="48" mass="5281">MMHDPVWSRSGDAHAGHSASANNVLISISELLQHDIPLIGIVKSQYFH</sequence>
<dbReference type="Proteomes" id="UP000214720">
    <property type="component" value="Unassembled WGS sequence"/>
</dbReference>
<protein>
    <submittedName>
        <fullName evidence="1">Uncharacterized protein</fullName>
    </submittedName>
</protein>
<comment type="caution">
    <text evidence="1">The sequence shown here is derived from an EMBL/GenBank/DDBJ whole genome shotgun (WGS) entry which is preliminary data.</text>
</comment>